<evidence type="ECO:0000313" key="19">
    <source>
        <dbReference type="EMBL" id="USS89677.1"/>
    </source>
</evidence>
<dbReference type="EMBL" id="CP097119">
    <property type="protein sequence ID" value="USS89677.1"/>
    <property type="molecule type" value="Genomic_DNA"/>
</dbReference>
<protein>
    <recommendedName>
        <fullName evidence="6 15">tRNA (guanine-N(1)-)-methyltransferase</fullName>
        <ecNumber evidence="5 15">2.1.1.228</ecNumber>
    </recommendedName>
    <alternativeName>
        <fullName evidence="12 15">M1G-methyltransferase</fullName>
    </alternativeName>
    <alternativeName>
        <fullName evidence="13 15">tRNA [GM37] methyltransferase</fullName>
    </alternativeName>
</protein>
<comment type="function">
    <text evidence="1 15 17">Specifically methylates guanosine-37 in various tRNAs.</text>
</comment>
<keyword evidence="7 15" id="KW-0963">Cytoplasm</keyword>
<evidence type="ECO:0000256" key="17">
    <source>
        <dbReference type="RuleBase" id="RU003464"/>
    </source>
</evidence>
<evidence type="ECO:0000256" key="15">
    <source>
        <dbReference type="HAMAP-Rule" id="MF_00605"/>
    </source>
</evidence>
<evidence type="ECO:0000256" key="9">
    <source>
        <dbReference type="ARBA" id="ARBA00022679"/>
    </source>
</evidence>
<feature type="binding site" evidence="15 16">
    <location>
        <begin position="136"/>
        <end position="141"/>
    </location>
    <ligand>
        <name>S-adenosyl-L-methionine</name>
        <dbReference type="ChEBI" id="CHEBI:59789"/>
    </ligand>
</feature>
<evidence type="ECO:0000256" key="8">
    <source>
        <dbReference type="ARBA" id="ARBA00022603"/>
    </source>
</evidence>
<dbReference type="AlphaFoldDB" id="A0A9Q9E3D6"/>
<dbReference type="GO" id="GO:0002939">
    <property type="term" value="P:tRNA N1-guanine methylation"/>
    <property type="evidence" value="ECO:0007669"/>
    <property type="project" value="TreeGrafter"/>
</dbReference>
<reference evidence="19" key="1">
    <citation type="submission" date="2022-05" db="EMBL/GenBank/DDBJ databases">
        <authorList>
            <person name="Oliphant S.A."/>
            <person name="Watson-Haigh N.S."/>
            <person name="Sumby K.M."/>
            <person name="Gardner J.M."/>
            <person name="Jiranek V."/>
        </authorList>
    </citation>
    <scope>NUCLEOTIDE SEQUENCE</scope>
    <source>
        <strain evidence="19">KI4_B1</strain>
    </source>
</reference>
<dbReference type="PIRSF" id="PIRSF000386">
    <property type="entry name" value="tRNA_mtase"/>
    <property type="match status" value="1"/>
</dbReference>
<evidence type="ECO:0000256" key="1">
    <source>
        <dbReference type="ARBA" id="ARBA00002634"/>
    </source>
</evidence>
<comment type="catalytic activity">
    <reaction evidence="14 15 17">
        <text>guanosine(37) in tRNA + S-adenosyl-L-methionine = N(1)-methylguanosine(37) in tRNA + S-adenosyl-L-homocysteine + H(+)</text>
        <dbReference type="Rhea" id="RHEA:36899"/>
        <dbReference type="Rhea" id="RHEA-COMP:10145"/>
        <dbReference type="Rhea" id="RHEA-COMP:10147"/>
        <dbReference type="ChEBI" id="CHEBI:15378"/>
        <dbReference type="ChEBI" id="CHEBI:57856"/>
        <dbReference type="ChEBI" id="CHEBI:59789"/>
        <dbReference type="ChEBI" id="CHEBI:73542"/>
        <dbReference type="ChEBI" id="CHEBI:74269"/>
        <dbReference type="EC" id="2.1.1.228"/>
    </reaction>
</comment>
<comment type="subcellular location">
    <subcellularLocation>
        <location evidence="2 15 17">Cytoplasm</location>
    </subcellularLocation>
</comment>
<evidence type="ECO:0000256" key="6">
    <source>
        <dbReference type="ARBA" id="ARBA00014679"/>
    </source>
</evidence>
<dbReference type="PANTHER" id="PTHR46417">
    <property type="entry name" value="TRNA (GUANINE-N(1)-)-METHYLTRANSFERASE"/>
    <property type="match status" value="1"/>
</dbReference>
<dbReference type="FunFam" id="1.10.1270.20:FF:000001">
    <property type="entry name" value="tRNA (guanine-N(1)-)-methyltransferase"/>
    <property type="match status" value="1"/>
</dbReference>
<keyword evidence="20" id="KW-1185">Reference proteome</keyword>
<evidence type="ECO:0000256" key="5">
    <source>
        <dbReference type="ARBA" id="ARBA00012807"/>
    </source>
</evidence>
<evidence type="ECO:0000256" key="12">
    <source>
        <dbReference type="ARBA" id="ARBA00029736"/>
    </source>
</evidence>
<dbReference type="Proteomes" id="UP001055911">
    <property type="component" value="Chromosome"/>
</dbReference>
<dbReference type="CDD" id="cd18080">
    <property type="entry name" value="TrmD-like"/>
    <property type="match status" value="1"/>
</dbReference>
<evidence type="ECO:0000259" key="18">
    <source>
        <dbReference type="Pfam" id="PF01746"/>
    </source>
</evidence>
<gene>
    <name evidence="15 19" type="primary">trmD</name>
    <name evidence="19" type="ORF">M3M40_02510</name>
</gene>
<evidence type="ECO:0000256" key="13">
    <source>
        <dbReference type="ARBA" id="ARBA00033392"/>
    </source>
</evidence>
<evidence type="ECO:0000256" key="16">
    <source>
        <dbReference type="PIRSR" id="PIRSR000386-1"/>
    </source>
</evidence>
<accession>A0A9Q9E3D6</accession>
<evidence type="ECO:0000256" key="10">
    <source>
        <dbReference type="ARBA" id="ARBA00022691"/>
    </source>
</evidence>
<feature type="binding site" evidence="15 16">
    <location>
        <position position="117"/>
    </location>
    <ligand>
        <name>S-adenosyl-L-methionine</name>
        <dbReference type="ChEBI" id="CHEBI:59789"/>
    </ligand>
</feature>
<evidence type="ECO:0000256" key="14">
    <source>
        <dbReference type="ARBA" id="ARBA00047783"/>
    </source>
</evidence>
<dbReference type="SUPFAM" id="SSF75217">
    <property type="entry name" value="alpha/beta knot"/>
    <property type="match status" value="1"/>
</dbReference>
<dbReference type="NCBIfam" id="NF000648">
    <property type="entry name" value="PRK00026.1"/>
    <property type="match status" value="1"/>
</dbReference>
<name>A0A9Q9E3D6_9LACO</name>
<keyword evidence="11 15" id="KW-0819">tRNA processing</keyword>
<dbReference type="EC" id="2.1.1.228" evidence="5 15"/>
<dbReference type="NCBIfam" id="TIGR00088">
    <property type="entry name" value="trmD"/>
    <property type="match status" value="1"/>
</dbReference>
<dbReference type="Gene3D" id="3.40.1280.10">
    <property type="match status" value="1"/>
</dbReference>
<dbReference type="RefSeq" id="WP_252767226.1">
    <property type="nucleotide sequence ID" value="NZ_CP097119.1"/>
</dbReference>
<dbReference type="InterPro" id="IPR029028">
    <property type="entry name" value="Alpha/beta_knot_MTases"/>
</dbReference>
<evidence type="ECO:0000313" key="20">
    <source>
        <dbReference type="Proteomes" id="UP001055911"/>
    </source>
</evidence>
<sequence>MKIDVLSLFPQTISGPLHDSILGKALEKHLLEVSVTNFRDFSENKHHNVDDTPYGGGAGMLLQAQPIVDAVAYTQQQAQAEGLSAGRVILTDPAGKRFDEQAAADLAQADHLTFICGHYEGFDERVKAVVTDEYSIGDYVLTGGELPTLVMIDALSRLIPGVLGNDESAVDDSFSTGLLEAPQYTRPANFRGAEVPVVLMNGDHQKIADWRLKESLRKTYLHRPDLIDYQQLSPRAKELLAEVKIEEEQN</sequence>
<dbReference type="InterPro" id="IPR002649">
    <property type="entry name" value="tRNA_m1G_MeTrfase_TrmD"/>
</dbReference>
<comment type="subunit">
    <text evidence="4 15 17">Homodimer.</text>
</comment>
<evidence type="ECO:0000256" key="11">
    <source>
        <dbReference type="ARBA" id="ARBA00022694"/>
    </source>
</evidence>
<evidence type="ECO:0000256" key="7">
    <source>
        <dbReference type="ARBA" id="ARBA00022490"/>
    </source>
</evidence>
<proteinExistence type="inferred from homology"/>
<organism evidence="19 20">
    <name type="scientific">Fructilactobacillus cliffordii</name>
    <dbReference type="NCBI Taxonomy" id="2940299"/>
    <lineage>
        <taxon>Bacteria</taxon>
        <taxon>Bacillati</taxon>
        <taxon>Bacillota</taxon>
        <taxon>Bacilli</taxon>
        <taxon>Lactobacillales</taxon>
        <taxon>Lactobacillaceae</taxon>
        <taxon>Fructilactobacillus</taxon>
    </lineage>
</organism>
<dbReference type="HAMAP" id="MF_00605">
    <property type="entry name" value="TrmD"/>
    <property type="match status" value="1"/>
</dbReference>
<keyword evidence="10 15" id="KW-0949">S-adenosyl-L-methionine</keyword>
<evidence type="ECO:0000256" key="4">
    <source>
        <dbReference type="ARBA" id="ARBA00011738"/>
    </source>
</evidence>
<comment type="similarity">
    <text evidence="3 15 17">Belongs to the RNA methyltransferase TrmD family.</text>
</comment>
<keyword evidence="9 15" id="KW-0808">Transferase</keyword>
<dbReference type="InterPro" id="IPR023148">
    <property type="entry name" value="tRNA_m1G_MeTrfase_C_sf"/>
</dbReference>
<dbReference type="GO" id="GO:0005829">
    <property type="term" value="C:cytosol"/>
    <property type="evidence" value="ECO:0007669"/>
    <property type="project" value="TreeGrafter"/>
</dbReference>
<evidence type="ECO:0000256" key="3">
    <source>
        <dbReference type="ARBA" id="ARBA00007630"/>
    </source>
</evidence>
<dbReference type="InterPro" id="IPR016009">
    <property type="entry name" value="tRNA_MeTrfase_TRMD/TRM10"/>
</dbReference>
<dbReference type="InterPro" id="IPR029026">
    <property type="entry name" value="tRNA_m1G_MTases_N"/>
</dbReference>
<keyword evidence="8 15" id="KW-0489">Methyltransferase</keyword>
<dbReference type="Gene3D" id="1.10.1270.20">
    <property type="entry name" value="tRNA(m1g37)methyltransferase, domain 2"/>
    <property type="match status" value="1"/>
</dbReference>
<feature type="domain" description="tRNA methyltransferase TRMD/TRM10-type" evidence="18">
    <location>
        <begin position="1"/>
        <end position="227"/>
    </location>
</feature>
<dbReference type="Pfam" id="PF01746">
    <property type="entry name" value="tRNA_m1G_MT"/>
    <property type="match status" value="1"/>
</dbReference>
<evidence type="ECO:0000256" key="2">
    <source>
        <dbReference type="ARBA" id="ARBA00004496"/>
    </source>
</evidence>
<dbReference type="FunFam" id="3.40.1280.10:FF:000001">
    <property type="entry name" value="tRNA (guanine-N(1)-)-methyltransferase"/>
    <property type="match status" value="1"/>
</dbReference>
<dbReference type="PANTHER" id="PTHR46417:SF1">
    <property type="entry name" value="TRNA (GUANINE-N(1)-)-METHYLTRANSFERASE"/>
    <property type="match status" value="1"/>
</dbReference>
<dbReference type="GO" id="GO:0052906">
    <property type="term" value="F:tRNA (guanine(37)-N1)-methyltransferase activity"/>
    <property type="evidence" value="ECO:0007669"/>
    <property type="project" value="UniProtKB-UniRule"/>
</dbReference>